<dbReference type="GO" id="GO:0003677">
    <property type="term" value="F:DNA binding"/>
    <property type="evidence" value="ECO:0007669"/>
    <property type="project" value="UniProtKB-KW"/>
</dbReference>
<dbReference type="GO" id="GO:0003700">
    <property type="term" value="F:DNA-binding transcription factor activity"/>
    <property type="evidence" value="ECO:0007669"/>
    <property type="project" value="TreeGrafter"/>
</dbReference>
<dbReference type="PANTHER" id="PTHR46797">
    <property type="entry name" value="HTH-TYPE TRANSCRIPTIONAL REGULATOR"/>
    <property type="match status" value="1"/>
</dbReference>
<dbReference type="Pfam" id="PF01381">
    <property type="entry name" value="HTH_3"/>
    <property type="match status" value="1"/>
</dbReference>
<accession>A0A1M6WDQ7</accession>
<dbReference type="SUPFAM" id="SSF47413">
    <property type="entry name" value="lambda repressor-like DNA-binding domains"/>
    <property type="match status" value="1"/>
</dbReference>
<evidence type="ECO:0000313" key="3">
    <source>
        <dbReference type="EMBL" id="SHK91808.1"/>
    </source>
</evidence>
<protein>
    <submittedName>
        <fullName evidence="3">Putative transcriptional regulator</fullName>
    </submittedName>
</protein>
<dbReference type="SMART" id="SM00530">
    <property type="entry name" value="HTH_XRE"/>
    <property type="match status" value="1"/>
</dbReference>
<dbReference type="GO" id="GO:0005829">
    <property type="term" value="C:cytosol"/>
    <property type="evidence" value="ECO:0007669"/>
    <property type="project" value="TreeGrafter"/>
</dbReference>
<keyword evidence="4" id="KW-1185">Reference proteome</keyword>
<dbReference type="InterPro" id="IPR050807">
    <property type="entry name" value="TransReg_Diox_bact_type"/>
</dbReference>
<dbReference type="CDD" id="cd00093">
    <property type="entry name" value="HTH_XRE"/>
    <property type="match status" value="1"/>
</dbReference>
<dbReference type="PROSITE" id="PS50943">
    <property type="entry name" value="HTH_CROC1"/>
    <property type="match status" value="1"/>
</dbReference>
<dbReference type="STRING" id="1830138.SAMN05443507_12712"/>
<dbReference type="InterPro" id="IPR010982">
    <property type="entry name" value="Lambda_DNA-bd_dom_sf"/>
</dbReference>
<evidence type="ECO:0000259" key="2">
    <source>
        <dbReference type="PROSITE" id="PS50943"/>
    </source>
</evidence>
<sequence>MARLSENVKYYRTVKGMSVRELAMKAGVSSSYIYAIESGARGSNLTKLEKIAEALEVPLQRLWEEKKYP</sequence>
<reference evidence="4" key="1">
    <citation type="submission" date="2016-11" db="EMBL/GenBank/DDBJ databases">
        <authorList>
            <person name="Varghese N."/>
            <person name="Submissions S."/>
        </authorList>
    </citation>
    <scope>NUCLEOTIDE SEQUENCE [LARGE SCALE GENOMIC DNA]</scope>
    <source>
        <strain evidence="4">USBA-503</strain>
    </source>
</reference>
<dbReference type="InterPro" id="IPR001387">
    <property type="entry name" value="Cro/C1-type_HTH"/>
</dbReference>
<gene>
    <name evidence="3" type="ORF">SAMN05443507_12712</name>
</gene>
<dbReference type="PANTHER" id="PTHR46797:SF1">
    <property type="entry name" value="METHYLPHOSPHONATE SYNTHASE"/>
    <property type="match status" value="1"/>
</dbReference>
<dbReference type="AlphaFoldDB" id="A0A1M6WDQ7"/>
<feature type="domain" description="HTH cro/C1-type" evidence="2">
    <location>
        <begin position="8"/>
        <end position="62"/>
    </location>
</feature>
<organism evidence="3 4">
    <name type="scientific">Alicyclobacillus tolerans</name>
    <dbReference type="NCBI Taxonomy" id="90970"/>
    <lineage>
        <taxon>Bacteria</taxon>
        <taxon>Bacillati</taxon>
        <taxon>Bacillota</taxon>
        <taxon>Bacilli</taxon>
        <taxon>Bacillales</taxon>
        <taxon>Alicyclobacillaceae</taxon>
        <taxon>Alicyclobacillus</taxon>
    </lineage>
</organism>
<dbReference type="RefSeq" id="WP_242650335.1">
    <property type="nucleotide sequence ID" value="NZ_FRAF01000027.1"/>
</dbReference>
<evidence type="ECO:0000256" key="1">
    <source>
        <dbReference type="ARBA" id="ARBA00023125"/>
    </source>
</evidence>
<evidence type="ECO:0000313" key="4">
    <source>
        <dbReference type="Proteomes" id="UP000184016"/>
    </source>
</evidence>
<dbReference type="Proteomes" id="UP000184016">
    <property type="component" value="Unassembled WGS sequence"/>
</dbReference>
<dbReference type="Gene3D" id="1.10.260.40">
    <property type="entry name" value="lambda repressor-like DNA-binding domains"/>
    <property type="match status" value="1"/>
</dbReference>
<dbReference type="EMBL" id="FRAF01000027">
    <property type="protein sequence ID" value="SHK91808.1"/>
    <property type="molecule type" value="Genomic_DNA"/>
</dbReference>
<proteinExistence type="predicted"/>
<name>A0A1M6WDQ7_9BACL</name>
<keyword evidence="1" id="KW-0238">DNA-binding</keyword>